<proteinExistence type="predicted"/>
<reference evidence="2 3" key="1">
    <citation type="journal article" date="2023" name="Plants (Basel)">
        <title>Bridging the Gap: Combining Genomics and Transcriptomics Approaches to Understand Stylosanthes scabra, an Orphan Legume from the Brazilian Caatinga.</title>
        <authorList>
            <person name="Ferreira-Neto J.R.C."/>
            <person name="da Silva M.D."/>
            <person name="Binneck E."/>
            <person name="de Melo N.F."/>
            <person name="da Silva R.H."/>
            <person name="de Melo A.L.T.M."/>
            <person name="Pandolfi V."/>
            <person name="Bustamante F.O."/>
            <person name="Brasileiro-Vidal A.C."/>
            <person name="Benko-Iseppon A.M."/>
        </authorList>
    </citation>
    <scope>NUCLEOTIDE SEQUENCE [LARGE SCALE GENOMIC DNA]</scope>
    <source>
        <tissue evidence="2">Leaves</tissue>
    </source>
</reference>
<evidence type="ECO:0000313" key="2">
    <source>
        <dbReference type="EMBL" id="MED6210283.1"/>
    </source>
</evidence>
<accession>A0ABU6YMF6</accession>
<dbReference type="EMBL" id="JASCZI010242242">
    <property type="protein sequence ID" value="MED6210283.1"/>
    <property type="molecule type" value="Genomic_DNA"/>
</dbReference>
<protein>
    <recommendedName>
        <fullName evidence="4">Aminotransferase-like plant mobile domain-containing protein</fullName>
    </recommendedName>
</protein>
<dbReference type="Proteomes" id="UP001341840">
    <property type="component" value="Unassembled WGS sequence"/>
</dbReference>
<name>A0ABU6YMF6_9FABA</name>
<evidence type="ECO:0000256" key="1">
    <source>
        <dbReference type="SAM" id="MobiDB-lite"/>
    </source>
</evidence>
<comment type="caution">
    <text evidence="2">The sequence shown here is derived from an EMBL/GenBank/DDBJ whole genome shotgun (WGS) entry which is preliminary data.</text>
</comment>
<feature type="non-terminal residue" evidence="2">
    <location>
        <position position="1"/>
    </location>
</feature>
<keyword evidence="3" id="KW-1185">Reference proteome</keyword>
<sequence length="184" mass="20672">CYIVPNDIFTRADLWNAPSPIISFECIEWCPTDRVMRQFGLAQGIPADPRSLGDKHNECLTVGVPLDDYINWHNEKYKAFLNLSAFDTNEGQHDDSGEPEEQPEQSQQEYYVPHRSPTPIEMPPQQNQAEPIFPPHGSMLPPPNSFPESSGQFDMAQTNQTIPGRLSVDSHFHESAASIHPLCG</sequence>
<evidence type="ECO:0000313" key="3">
    <source>
        <dbReference type="Proteomes" id="UP001341840"/>
    </source>
</evidence>
<evidence type="ECO:0008006" key="4">
    <source>
        <dbReference type="Google" id="ProtNLM"/>
    </source>
</evidence>
<organism evidence="2 3">
    <name type="scientific">Stylosanthes scabra</name>
    <dbReference type="NCBI Taxonomy" id="79078"/>
    <lineage>
        <taxon>Eukaryota</taxon>
        <taxon>Viridiplantae</taxon>
        <taxon>Streptophyta</taxon>
        <taxon>Embryophyta</taxon>
        <taxon>Tracheophyta</taxon>
        <taxon>Spermatophyta</taxon>
        <taxon>Magnoliopsida</taxon>
        <taxon>eudicotyledons</taxon>
        <taxon>Gunneridae</taxon>
        <taxon>Pentapetalae</taxon>
        <taxon>rosids</taxon>
        <taxon>fabids</taxon>
        <taxon>Fabales</taxon>
        <taxon>Fabaceae</taxon>
        <taxon>Papilionoideae</taxon>
        <taxon>50 kb inversion clade</taxon>
        <taxon>dalbergioids sensu lato</taxon>
        <taxon>Dalbergieae</taxon>
        <taxon>Pterocarpus clade</taxon>
        <taxon>Stylosanthes</taxon>
    </lineage>
</organism>
<gene>
    <name evidence="2" type="ORF">PIB30_062734</name>
</gene>
<feature type="region of interest" description="Disordered" evidence="1">
    <location>
        <begin position="88"/>
        <end position="153"/>
    </location>
</feature>